<dbReference type="Proteomes" id="UP000242498">
    <property type="component" value="Chromosome I"/>
</dbReference>
<reference evidence="1 2" key="1">
    <citation type="submission" date="2017-08" db="EMBL/GenBank/DDBJ databases">
        <authorList>
            <person name="de Groot N.N."/>
        </authorList>
    </citation>
    <scope>NUCLEOTIDE SEQUENCE [LARGE SCALE GENOMIC DNA]</scope>
    <source>
        <strain evidence="1 2">Nm15</strain>
    </source>
</reference>
<dbReference type="RefSeq" id="WP_096292982.1">
    <property type="nucleotide sequence ID" value="NZ_LT907782.1"/>
</dbReference>
<proteinExistence type="predicted"/>
<organism evidence="1 2">
    <name type="scientific">Nitrosomonas ureae</name>
    <dbReference type="NCBI Taxonomy" id="44577"/>
    <lineage>
        <taxon>Bacteria</taxon>
        <taxon>Pseudomonadati</taxon>
        <taxon>Pseudomonadota</taxon>
        <taxon>Betaproteobacteria</taxon>
        <taxon>Nitrosomonadales</taxon>
        <taxon>Nitrosomonadaceae</taxon>
        <taxon>Nitrosomonas</taxon>
    </lineage>
</organism>
<evidence type="ECO:0000313" key="1">
    <source>
        <dbReference type="EMBL" id="SNX60388.1"/>
    </source>
</evidence>
<accession>A0A285BZU1</accession>
<dbReference type="AlphaFoldDB" id="A0A285BZU1"/>
<evidence type="ECO:0000313" key="2">
    <source>
        <dbReference type="Proteomes" id="UP000242498"/>
    </source>
</evidence>
<evidence type="ECO:0008006" key="3">
    <source>
        <dbReference type="Google" id="ProtNLM"/>
    </source>
</evidence>
<protein>
    <recommendedName>
        <fullName evidence="3">DUF1566 domain-containing protein</fullName>
    </recommendedName>
</protein>
<sequence>MKQEQSIITLGLLFFSIAIMLYGNAFAADKTPHRVTQPEFDAAISTINSKISDIKPSVRTIGEVLPDNSIVFWVDETGQHGLAAQPFDEDGQFNWYVAKEMADSRGPGWRLPSKHELNLLYLQKEIVGSFDDNSYWSSNEYDATNMWYQSFFDGSKGGFDRSSYSLSVRAVRAF</sequence>
<gene>
    <name evidence="1" type="ORF">SAMN06296273_1850</name>
</gene>
<dbReference type="OrthoDB" id="8550283at2"/>
<dbReference type="EMBL" id="LT907782">
    <property type="protein sequence ID" value="SNX60388.1"/>
    <property type="molecule type" value="Genomic_DNA"/>
</dbReference>
<name>A0A285BZU1_9PROT</name>